<dbReference type="AlphaFoldDB" id="B9KZV4"/>
<evidence type="ECO:0000256" key="1">
    <source>
        <dbReference type="ARBA" id="ARBA00007068"/>
    </source>
</evidence>
<reference evidence="2 3" key="1">
    <citation type="journal article" date="2009" name="PLoS ONE">
        <title>Complete genome sequence of the aerobic CO-oxidizing thermophile Thermomicrobium roseum.</title>
        <authorList>
            <person name="Wu D."/>
            <person name="Raymond J."/>
            <person name="Wu M."/>
            <person name="Chatterji S."/>
            <person name="Ren Q."/>
            <person name="Graham J.E."/>
            <person name="Bryant D.A."/>
            <person name="Robb F."/>
            <person name="Colman A."/>
            <person name="Tallon L.J."/>
            <person name="Badger J.H."/>
            <person name="Madupu R."/>
            <person name="Ward N.L."/>
            <person name="Eisen J.A."/>
        </authorList>
    </citation>
    <scope>NUCLEOTIDE SEQUENCE [LARGE SCALE GENOMIC DNA]</scope>
    <source>
        <strain evidence="3">ATCC 27502 / DSM 5159 / P-2</strain>
    </source>
</reference>
<dbReference type="PANTHER" id="PTHR36512:SF3">
    <property type="entry name" value="BLR5678 PROTEIN"/>
    <property type="match status" value="1"/>
</dbReference>
<organism evidence="2 3">
    <name type="scientific">Thermomicrobium roseum (strain ATCC 27502 / DSM 5159 / P-2)</name>
    <dbReference type="NCBI Taxonomy" id="309801"/>
    <lineage>
        <taxon>Bacteria</taxon>
        <taxon>Pseudomonadati</taxon>
        <taxon>Thermomicrobiota</taxon>
        <taxon>Thermomicrobia</taxon>
        <taxon>Thermomicrobiales</taxon>
        <taxon>Thermomicrobiaceae</taxon>
        <taxon>Thermomicrobium</taxon>
    </lineage>
</organism>
<dbReference type="KEGG" id="tro:trd_0951"/>
<dbReference type="InterPro" id="IPR016117">
    <property type="entry name" value="ArgJ-like_dom_sf"/>
</dbReference>
<evidence type="ECO:0000313" key="3">
    <source>
        <dbReference type="Proteomes" id="UP000000447"/>
    </source>
</evidence>
<dbReference type="EMBL" id="CP001275">
    <property type="protein sequence ID" value="ACM05027.1"/>
    <property type="molecule type" value="Genomic_DNA"/>
</dbReference>
<dbReference type="PANTHER" id="PTHR36512">
    <property type="entry name" value="D-AMINOPEPTIDASE"/>
    <property type="match status" value="1"/>
</dbReference>
<gene>
    <name evidence="2" type="ordered locus">trd_0951</name>
</gene>
<dbReference type="RefSeq" id="WP_015921915.1">
    <property type="nucleotide sequence ID" value="NC_011959.1"/>
</dbReference>
<dbReference type="eggNOG" id="COG3191">
    <property type="taxonomic scope" value="Bacteria"/>
</dbReference>
<evidence type="ECO:0000313" key="2">
    <source>
        <dbReference type="EMBL" id="ACM05027.1"/>
    </source>
</evidence>
<dbReference type="Proteomes" id="UP000000447">
    <property type="component" value="Chromosome"/>
</dbReference>
<dbReference type="SUPFAM" id="SSF56266">
    <property type="entry name" value="DmpA/ArgJ-like"/>
    <property type="match status" value="1"/>
</dbReference>
<dbReference type="STRING" id="309801.trd_0951"/>
<keyword evidence="3" id="KW-1185">Reference proteome</keyword>
<dbReference type="InterPro" id="IPR005321">
    <property type="entry name" value="Peptidase_S58_DmpA"/>
</dbReference>
<sequence>MTAPRSVPGFSLGHWTHPSGRTGCTVILAERPALAACDVRGGAPGTRETELMRPGSLVRHVDAVLLTGGSAFGLAAAEGVVRWLHEHGRGFPTEVAPVPIVAAAVLYDLTGPEVLFADASAGYAACAAAIPEGWYSGRLGAGAGATVGKLLGRANASPTGLGSALLRVGAHVIGALAAVNAIGEIVDPATGVTRAGIRSQDGTWLESRRLILSGHSPASGLGTNTTLVVVATDHPIDHDALFRMTVAAHDAIARTIRPAHTIYDGDTVFVLASAETNKLDPAEVLRICTATEIVVEQAILASIPQ</sequence>
<dbReference type="OrthoDB" id="9808347at2"/>
<dbReference type="GO" id="GO:0004177">
    <property type="term" value="F:aminopeptidase activity"/>
    <property type="evidence" value="ECO:0007669"/>
    <property type="project" value="TreeGrafter"/>
</dbReference>
<dbReference type="Pfam" id="PF03576">
    <property type="entry name" value="Peptidase_S58"/>
    <property type="match status" value="1"/>
</dbReference>
<accession>B9KZV4</accession>
<proteinExistence type="inferred from homology"/>
<name>B9KZV4_THERP</name>
<dbReference type="CDD" id="cd02252">
    <property type="entry name" value="nylC_like"/>
    <property type="match status" value="1"/>
</dbReference>
<dbReference type="HOGENOM" id="CLU_044458_1_0_0"/>
<protein>
    <submittedName>
        <fullName evidence="2">Peptidase family T4</fullName>
    </submittedName>
</protein>
<dbReference type="MEROPS" id="P01.101"/>
<comment type="similarity">
    <text evidence="1">Belongs to the peptidase S58 family.</text>
</comment>
<dbReference type="Gene3D" id="3.60.70.12">
    <property type="entry name" value="L-amino peptidase D-ALA esterase/amidase"/>
    <property type="match status" value="1"/>
</dbReference>